<feature type="compositionally biased region" description="Polar residues" evidence="1">
    <location>
        <begin position="164"/>
        <end position="179"/>
    </location>
</feature>
<dbReference type="PANTHER" id="PTHR19303:SF71">
    <property type="entry name" value="ZINC FINGER PHD-TYPE DOMAIN-CONTAINING PROTEIN"/>
    <property type="match status" value="1"/>
</dbReference>
<dbReference type="Proteomes" id="UP001627154">
    <property type="component" value="Unassembled WGS sequence"/>
</dbReference>
<keyword evidence="4" id="KW-1185">Reference proteome</keyword>
<evidence type="ECO:0000256" key="1">
    <source>
        <dbReference type="SAM" id="MobiDB-lite"/>
    </source>
</evidence>
<organism evidence="3 4">
    <name type="scientific">Trichogramma kaykai</name>
    <dbReference type="NCBI Taxonomy" id="54128"/>
    <lineage>
        <taxon>Eukaryota</taxon>
        <taxon>Metazoa</taxon>
        <taxon>Ecdysozoa</taxon>
        <taxon>Arthropoda</taxon>
        <taxon>Hexapoda</taxon>
        <taxon>Insecta</taxon>
        <taxon>Pterygota</taxon>
        <taxon>Neoptera</taxon>
        <taxon>Endopterygota</taxon>
        <taxon>Hymenoptera</taxon>
        <taxon>Apocrita</taxon>
        <taxon>Proctotrupomorpha</taxon>
        <taxon>Chalcidoidea</taxon>
        <taxon>Trichogrammatidae</taxon>
        <taxon>Trichogramma</taxon>
    </lineage>
</organism>
<sequence>MQNEDESRLEGSQRLNEERPSPIFSQWFVKFIEFTRASKDDPVLLLLDGHSSHTKNLKVVDMARDNGVHILCFPPHCSHRLQPLDVYFMKPLSQYYSEQVFDFQRNGEKVTMKDIFSLLEKAFMRVAKIETAVNGFKKTGIYPLNPTIFSKKDFAASCREETINSHSEPNDGSSNSKSIENVEIIKNIMKPTKDENETYNGQRVNNEKPLESSSRIVYNENLIQEEQVMVPKAIMDSLGPMIEFYKSYLEISRNQQKGADQNETRALQVVTNHYAKEAFATQNSDADLLGDLVNNIYKKKVDNVAPKRKRTKGVSTVITSDKYKEDLASLKMKQVKKEPKVKKSKLDVSVENKVANLELKKKVSTKKK</sequence>
<evidence type="ECO:0000313" key="4">
    <source>
        <dbReference type="Proteomes" id="UP001627154"/>
    </source>
</evidence>
<reference evidence="3 4" key="1">
    <citation type="journal article" date="2024" name="bioRxiv">
        <title>A reference genome for Trichogramma kaykai: A tiny desert-dwelling parasitoid wasp with competing sex-ratio distorters.</title>
        <authorList>
            <person name="Culotta J."/>
            <person name="Lindsey A.R."/>
        </authorList>
    </citation>
    <scope>NUCLEOTIDE SEQUENCE [LARGE SCALE GENOMIC DNA]</scope>
    <source>
        <strain evidence="3 4">KSX58</strain>
    </source>
</reference>
<dbReference type="AlphaFoldDB" id="A0ABD2WW56"/>
<protein>
    <recommendedName>
        <fullName evidence="2">DDE-1 domain-containing protein</fullName>
    </recommendedName>
</protein>
<comment type="caution">
    <text evidence="3">The sequence shown here is derived from an EMBL/GenBank/DDBJ whole genome shotgun (WGS) entry which is preliminary data.</text>
</comment>
<name>A0ABD2WW56_9HYME</name>
<dbReference type="Pfam" id="PF03184">
    <property type="entry name" value="DDE_1"/>
    <property type="match status" value="1"/>
</dbReference>
<dbReference type="PANTHER" id="PTHR19303">
    <property type="entry name" value="TRANSPOSON"/>
    <property type="match status" value="1"/>
</dbReference>
<proteinExistence type="predicted"/>
<dbReference type="InterPro" id="IPR050863">
    <property type="entry name" value="CenT-Element_Derived"/>
</dbReference>
<accession>A0ABD2WW56</accession>
<dbReference type="InterPro" id="IPR004875">
    <property type="entry name" value="DDE_SF_endonuclease_dom"/>
</dbReference>
<evidence type="ECO:0000313" key="3">
    <source>
        <dbReference type="EMBL" id="KAL3396798.1"/>
    </source>
</evidence>
<gene>
    <name evidence="3" type="ORF">TKK_009378</name>
</gene>
<feature type="domain" description="DDE-1" evidence="2">
    <location>
        <begin position="23"/>
        <end position="108"/>
    </location>
</feature>
<dbReference type="EMBL" id="JBJJXI010000069">
    <property type="protein sequence ID" value="KAL3396798.1"/>
    <property type="molecule type" value="Genomic_DNA"/>
</dbReference>
<feature type="region of interest" description="Disordered" evidence="1">
    <location>
        <begin position="160"/>
        <end position="179"/>
    </location>
</feature>
<evidence type="ECO:0000259" key="2">
    <source>
        <dbReference type="Pfam" id="PF03184"/>
    </source>
</evidence>